<dbReference type="InterPro" id="IPR044925">
    <property type="entry name" value="His-Me_finger_sf"/>
</dbReference>
<proteinExistence type="predicted"/>
<evidence type="ECO:0000259" key="3">
    <source>
        <dbReference type="Pfam" id="PF13392"/>
    </source>
</evidence>
<keyword evidence="4" id="KW-0540">Nuclease</keyword>
<reference evidence="5" key="1">
    <citation type="journal article" date="2019" name="Int. J. Syst. Evol. Microbiol.">
        <title>The Global Catalogue of Microorganisms (GCM) 10K type strain sequencing project: providing services to taxonomists for standard genome sequencing and annotation.</title>
        <authorList>
            <consortium name="The Broad Institute Genomics Platform"/>
            <consortium name="The Broad Institute Genome Sequencing Center for Infectious Disease"/>
            <person name="Wu L."/>
            <person name="Ma J."/>
        </authorList>
    </citation>
    <scope>NUCLEOTIDE SEQUENCE [LARGE SCALE GENOMIC DNA]</scope>
    <source>
        <strain evidence="5">KCTC 23299</strain>
    </source>
</reference>
<gene>
    <name evidence="4" type="ORF">ACFS6H_04990</name>
</gene>
<dbReference type="GO" id="GO:0004519">
    <property type="term" value="F:endonuclease activity"/>
    <property type="evidence" value="ECO:0007669"/>
    <property type="project" value="UniProtKB-KW"/>
</dbReference>
<dbReference type="EMBL" id="JBHUOZ010000001">
    <property type="protein sequence ID" value="MFD2919058.1"/>
    <property type="molecule type" value="Genomic_DNA"/>
</dbReference>
<keyword evidence="4" id="KW-0378">Hydrolase</keyword>
<dbReference type="Gene3D" id="1.10.10.60">
    <property type="entry name" value="Homeodomain-like"/>
    <property type="match status" value="1"/>
</dbReference>
<protein>
    <submittedName>
        <fullName evidence="4">HNH endonuclease</fullName>
    </submittedName>
</protein>
<organism evidence="4 5">
    <name type="scientific">Terrimonas rubra</name>
    <dbReference type="NCBI Taxonomy" id="1035890"/>
    <lineage>
        <taxon>Bacteria</taxon>
        <taxon>Pseudomonadati</taxon>
        <taxon>Bacteroidota</taxon>
        <taxon>Chitinophagia</taxon>
        <taxon>Chitinophagales</taxon>
        <taxon>Chitinophagaceae</taxon>
        <taxon>Terrimonas</taxon>
    </lineage>
</organism>
<feature type="domain" description="NUMOD4" evidence="2">
    <location>
        <begin position="12"/>
        <end position="61"/>
    </location>
</feature>
<keyword evidence="4" id="KW-0255">Endonuclease</keyword>
<dbReference type="Pfam" id="PF13392">
    <property type="entry name" value="HNH_3"/>
    <property type="match status" value="1"/>
</dbReference>
<dbReference type="SUPFAM" id="SSF54060">
    <property type="entry name" value="His-Me finger endonucleases"/>
    <property type="match status" value="1"/>
</dbReference>
<sequence length="193" mass="22275">MAKDVIKLFRNEVWKDVKGHEAKGAVWYKYAISNYGRLVKYNKNIPDGFLLNCSRQGGYPIWRKKMNDEYVAILIHRLVAEYFLPKPRGKQKFIIHLDHNKENNKVNNLAWATRDEVTAHNKKNPLVIAAIKRTKEIGGGGGKRKLKEKDVIRIKKMLAAGKTLKEIATKFSVSDMQIYRIKIGENWGRVKIA</sequence>
<dbReference type="InterPro" id="IPR006120">
    <property type="entry name" value="Resolvase_HTH_dom"/>
</dbReference>
<evidence type="ECO:0000259" key="2">
    <source>
        <dbReference type="Pfam" id="PF07463"/>
    </source>
</evidence>
<name>A0ABW6A5V6_9BACT</name>
<dbReference type="Proteomes" id="UP001597511">
    <property type="component" value="Unassembled WGS sequence"/>
</dbReference>
<feature type="domain" description="Resolvase HTH" evidence="1">
    <location>
        <begin position="143"/>
        <end position="182"/>
    </location>
</feature>
<dbReference type="InterPro" id="IPR003615">
    <property type="entry name" value="HNH_nuc"/>
</dbReference>
<dbReference type="Pfam" id="PF07463">
    <property type="entry name" value="NUMOD4"/>
    <property type="match status" value="1"/>
</dbReference>
<dbReference type="Pfam" id="PF02796">
    <property type="entry name" value="HTH_7"/>
    <property type="match status" value="1"/>
</dbReference>
<keyword evidence="5" id="KW-1185">Reference proteome</keyword>
<evidence type="ECO:0000259" key="1">
    <source>
        <dbReference type="Pfam" id="PF02796"/>
    </source>
</evidence>
<dbReference type="Gene3D" id="3.90.75.20">
    <property type="match status" value="1"/>
</dbReference>
<dbReference type="InterPro" id="IPR010902">
    <property type="entry name" value="NUMOD4"/>
</dbReference>
<accession>A0ABW6A5V6</accession>
<comment type="caution">
    <text evidence="4">The sequence shown here is derived from an EMBL/GenBank/DDBJ whole genome shotgun (WGS) entry which is preliminary data.</text>
</comment>
<dbReference type="RefSeq" id="WP_386095871.1">
    <property type="nucleotide sequence ID" value="NZ_JBHUOZ010000001.1"/>
</dbReference>
<feature type="domain" description="HNH nuclease" evidence="3">
    <location>
        <begin position="75"/>
        <end position="117"/>
    </location>
</feature>
<evidence type="ECO:0000313" key="4">
    <source>
        <dbReference type="EMBL" id="MFD2919058.1"/>
    </source>
</evidence>
<evidence type="ECO:0000313" key="5">
    <source>
        <dbReference type="Proteomes" id="UP001597511"/>
    </source>
</evidence>